<evidence type="ECO:0000313" key="1">
    <source>
        <dbReference type="EMBL" id="GBP34264.1"/>
    </source>
</evidence>
<protein>
    <submittedName>
        <fullName evidence="1">Uncharacterized protein</fullName>
    </submittedName>
</protein>
<dbReference type="AlphaFoldDB" id="A0A4C1V8C2"/>
<evidence type="ECO:0000313" key="2">
    <source>
        <dbReference type="Proteomes" id="UP000299102"/>
    </source>
</evidence>
<proteinExistence type="predicted"/>
<accession>A0A4C1V8C2</accession>
<dbReference type="Proteomes" id="UP000299102">
    <property type="component" value="Unassembled WGS sequence"/>
</dbReference>
<keyword evidence="2" id="KW-1185">Reference proteome</keyword>
<comment type="caution">
    <text evidence="1">The sequence shown here is derived from an EMBL/GenBank/DDBJ whole genome shotgun (WGS) entry which is preliminary data.</text>
</comment>
<sequence length="96" mass="11147">MKGRWTCRLISQMDKWLHRKHGNVNYYLAQMNALRTGILQGILRQRNILETALKEEIRPKTILESKLELIEGSVGCNMYIRNGDPSRPPPDRKATN</sequence>
<reference evidence="1 2" key="1">
    <citation type="journal article" date="2019" name="Commun. Biol.">
        <title>The bagworm genome reveals a unique fibroin gene that provides high tensile strength.</title>
        <authorList>
            <person name="Kono N."/>
            <person name="Nakamura H."/>
            <person name="Ohtoshi R."/>
            <person name="Tomita M."/>
            <person name="Numata K."/>
            <person name="Arakawa K."/>
        </authorList>
    </citation>
    <scope>NUCLEOTIDE SEQUENCE [LARGE SCALE GENOMIC DNA]</scope>
</reference>
<dbReference type="EMBL" id="BGZK01000286">
    <property type="protein sequence ID" value="GBP34264.1"/>
    <property type="molecule type" value="Genomic_DNA"/>
</dbReference>
<name>A0A4C1V8C2_EUMVA</name>
<gene>
    <name evidence="1" type="ORF">EVAR_13402_1</name>
</gene>
<organism evidence="1 2">
    <name type="scientific">Eumeta variegata</name>
    <name type="common">Bagworm moth</name>
    <name type="synonym">Eumeta japonica</name>
    <dbReference type="NCBI Taxonomy" id="151549"/>
    <lineage>
        <taxon>Eukaryota</taxon>
        <taxon>Metazoa</taxon>
        <taxon>Ecdysozoa</taxon>
        <taxon>Arthropoda</taxon>
        <taxon>Hexapoda</taxon>
        <taxon>Insecta</taxon>
        <taxon>Pterygota</taxon>
        <taxon>Neoptera</taxon>
        <taxon>Endopterygota</taxon>
        <taxon>Lepidoptera</taxon>
        <taxon>Glossata</taxon>
        <taxon>Ditrysia</taxon>
        <taxon>Tineoidea</taxon>
        <taxon>Psychidae</taxon>
        <taxon>Oiketicinae</taxon>
        <taxon>Eumeta</taxon>
    </lineage>
</organism>